<organism evidence="1 2">
    <name type="scientific">Dallia pectoralis</name>
    <name type="common">Alaska blackfish</name>
    <dbReference type="NCBI Taxonomy" id="75939"/>
    <lineage>
        <taxon>Eukaryota</taxon>
        <taxon>Metazoa</taxon>
        <taxon>Chordata</taxon>
        <taxon>Craniata</taxon>
        <taxon>Vertebrata</taxon>
        <taxon>Euteleostomi</taxon>
        <taxon>Actinopterygii</taxon>
        <taxon>Neopterygii</taxon>
        <taxon>Teleostei</taxon>
        <taxon>Protacanthopterygii</taxon>
        <taxon>Esociformes</taxon>
        <taxon>Umbridae</taxon>
        <taxon>Dallia</taxon>
    </lineage>
</organism>
<dbReference type="EMBL" id="CM055739">
    <property type="protein sequence ID" value="KAJ8003469.1"/>
    <property type="molecule type" value="Genomic_DNA"/>
</dbReference>
<sequence>MHGRDCCLGCDGLKMVTSYFPLQLYNKVLRSSSPPAVQTPPLYLDDLAQTAIYGVRTQWMASSEVSAVLKGRRNPAMPWVHSPDDLTNQRDCSQDV</sequence>
<evidence type="ECO:0000313" key="2">
    <source>
        <dbReference type="Proteomes" id="UP001157502"/>
    </source>
</evidence>
<comment type="caution">
    <text evidence="1">The sequence shown here is derived from an EMBL/GenBank/DDBJ whole genome shotgun (WGS) entry which is preliminary data.</text>
</comment>
<evidence type="ECO:0000313" key="1">
    <source>
        <dbReference type="EMBL" id="KAJ8003469.1"/>
    </source>
</evidence>
<keyword evidence="2" id="KW-1185">Reference proteome</keyword>
<protein>
    <submittedName>
        <fullName evidence="1">Uncharacterized protein</fullName>
    </submittedName>
</protein>
<dbReference type="Proteomes" id="UP001157502">
    <property type="component" value="Chromosome 12"/>
</dbReference>
<reference evidence="1" key="1">
    <citation type="submission" date="2021-05" db="EMBL/GenBank/DDBJ databases">
        <authorList>
            <person name="Pan Q."/>
            <person name="Jouanno E."/>
            <person name="Zahm M."/>
            <person name="Klopp C."/>
            <person name="Cabau C."/>
            <person name="Louis A."/>
            <person name="Berthelot C."/>
            <person name="Parey E."/>
            <person name="Roest Crollius H."/>
            <person name="Montfort J."/>
            <person name="Robinson-Rechavi M."/>
            <person name="Bouchez O."/>
            <person name="Lampietro C."/>
            <person name="Lopez Roques C."/>
            <person name="Donnadieu C."/>
            <person name="Postlethwait J."/>
            <person name="Bobe J."/>
            <person name="Dillon D."/>
            <person name="Chandos A."/>
            <person name="von Hippel F."/>
            <person name="Guiguen Y."/>
        </authorList>
    </citation>
    <scope>NUCLEOTIDE SEQUENCE</scope>
    <source>
        <strain evidence="1">YG-Jan2019</strain>
    </source>
</reference>
<accession>A0ACC2GIF5</accession>
<gene>
    <name evidence="1" type="ORF">DPEC_G00148640</name>
</gene>
<proteinExistence type="predicted"/>
<name>A0ACC2GIF5_DALPE</name>